<sequence length="53" mass="6047">MYELKVNLCIFIKELVKVGVKPQMAAFYISTVLIQRYHNQVPPVLVSAEALKI</sequence>
<evidence type="ECO:0000313" key="1">
    <source>
        <dbReference type="EMBL" id="KOF91933.1"/>
    </source>
</evidence>
<accession>A0A0L8HRN3</accession>
<organism evidence="1">
    <name type="scientific">Octopus bimaculoides</name>
    <name type="common">California two-spotted octopus</name>
    <dbReference type="NCBI Taxonomy" id="37653"/>
    <lineage>
        <taxon>Eukaryota</taxon>
        <taxon>Metazoa</taxon>
        <taxon>Spiralia</taxon>
        <taxon>Lophotrochozoa</taxon>
        <taxon>Mollusca</taxon>
        <taxon>Cephalopoda</taxon>
        <taxon>Coleoidea</taxon>
        <taxon>Octopodiformes</taxon>
        <taxon>Octopoda</taxon>
        <taxon>Incirrata</taxon>
        <taxon>Octopodidae</taxon>
        <taxon>Octopus</taxon>
    </lineage>
</organism>
<reference evidence="1" key="1">
    <citation type="submission" date="2015-07" db="EMBL/GenBank/DDBJ databases">
        <title>MeaNS - Measles Nucleotide Surveillance Program.</title>
        <authorList>
            <person name="Tran T."/>
            <person name="Druce J."/>
        </authorList>
    </citation>
    <scope>NUCLEOTIDE SEQUENCE</scope>
    <source>
        <strain evidence="1">UCB-OBI-ISO-001</strain>
        <tissue evidence="1">Gonad</tissue>
    </source>
</reference>
<name>A0A0L8HRN3_OCTBM</name>
<gene>
    <name evidence="1" type="ORF">OCBIM_22007800mg</name>
</gene>
<dbReference type="AlphaFoldDB" id="A0A0L8HRN3"/>
<proteinExistence type="predicted"/>
<dbReference type="EMBL" id="KQ417452">
    <property type="protein sequence ID" value="KOF91933.1"/>
    <property type="molecule type" value="Genomic_DNA"/>
</dbReference>
<protein>
    <submittedName>
        <fullName evidence="1">Uncharacterized protein</fullName>
    </submittedName>
</protein>